<sequence length="297" mass="32251">MKVLVLGASGYIGSSVAGSLVRAGHQVIGQTRDAGKWGKLFERNELEVLECDPVSDDKWLKDLQSIDVVVDCLGGASLSELSIKFIKKAENAERDATAAKLAYVWTSGVWLHGDNRFEFVTDGSEATHPPKKVAWRPEVENYLVASKLVDGVVIRPGLVYGRQSNVVGILFSQIAASGKIEWPGIPGGRYATVHVDDLGELYRLAVEKYPLVKGLKIEGSNTTTESVDTLLSHLVALTGVPSYSYKEPKSNFEVALAATSIVRGTFARSILGWHPSKPSLIDGLPIYYKAFLAGYIE</sequence>
<reference evidence="1" key="1">
    <citation type="submission" date="2023-04" db="EMBL/GenBank/DDBJ databases">
        <title>Draft Genome sequencing of Naganishia species isolated from polar environments using Oxford Nanopore Technology.</title>
        <authorList>
            <person name="Leo P."/>
            <person name="Venkateswaran K."/>
        </authorList>
    </citation>
    <scope>NUCLEOTIDE SEQUENCE</scope>
    <source>
        <strain evidence="1">MNA-CCFEE 5261</strain>
    </source>
</reference>
<accession>A0ACC2VH99</accession>
<evidence type="ECO:0000313" key="2">
    <source>
        <dbReference type="Proteomes" id="UP001241377"/>
    </source>
</evidence>
<evidence type="ECO:0000313" key="1">
    <source>
        <dbReference type="EMBL" id="KAJ9097991.1"/>
    </source>
</evidence>
<name>A0ACC2VH99_9TREE</name>
<proteinExistence type="predicted"/>
<keyword evidence="2" id="KW-1185">Reference proteome</keyword>
<gene>
    <name evidence="1" type="ORF">QFC19_006542</name>
</gene>
<comment type="caution">
    <text evidence="1">The sequence shown here is derived from an EMBL/GenBank/DDBJ whole genome shotgun (WGS) entry which is preliminary data.</text>
</comment>
<dbReference type="EMBL" id="JASBWR010000080">
    <property type="protein sequence ID" value="KAJ9097991.1"/>
    <property type="molecule type" value="Genomic_DNA"/>
</dbReference>
<organism evidence="1 2">
    <name type="scientific">Naganishia cerealis</name>
    <dbReference type="NCBI Taxonomy" id="610337"/>
    <lineage>
        <taxon>Eukaryota</taxon>
        <taxon>Fungi</taxon>
        <taxon>Dikarya</taxon>
        <taxon>Basidiomycota</taxon>
        <taxon>Agaricomycotina</taxon>
        <taxon>Tremellomycetes</taxon>
        <taxon>Filobasidiales</taxon>
        <taxon>Filobasidiaceae</taxon>
        <taxon>Naganishia</taxon>
    </lineage>
</organism>
<dbReference type="Proteomes" id="UP001241377">
    <property type="component" value="Unassembled WGS sequence"/>
</dbReference>
<protein>
    <submittedName>
        <fullName evidence="1">Uncharacterized protein</fullName>
    </submittedName>
</protein>